<reference evidence="1" key="1">
    <citation type="submission" date="2022-04" db="EMBL/GenBank/DDBJ databases">
        <title>Genome of the entomopathogenic fungus Entomophthora muscae.</title>
        <authorList>
            <person name="Elya C."/>
            <person name="Lovett B.R."/>
            <person name="Lee E."/>
            <person name="Macias A.M."/>
            <person name="Hajek A.E."/>
            <person name="De Bivort B.L."/>
            <person name="Kasson M.T."/>
            <person name="De Fine Licht H.H."/>
            <person name="Stajich J.E."/>
        </authorList>
    </citation>
    <scope>NUCLEOTIDE SEQUENCE</scope>
    <source>
        <strain evidence="1">Berkeley</strain>
    </source>
</reference>
<gene>
    <name evidence="1" type="ORF">DSO57_1039434</name>
</gene>
<evidence type="ECO:0000313" key="2">
    <source>
        <dbReference type="Proteomes" id="UP001165960"/>
    </source>
</evidence>
<protein>
    <submittedName>
        <fullName evidence="1">Uncharacterized protein</fullName>
    </submittedName>
</protein>
<dbReference type="Proteomes" id="UP001165960">
    <property type="component" value="Unassembled WGS sequence"/>
</dbReference>
<organism evidence="1 2">
    <name type="scientific">Entomophthora muscae</name>
    <dbReference type="NCBI Taxonomy" id="34485"/>
    <lineage>
        <taxon>Eukaryota</taxon>
        <taxon>Fungi</taxon>
        <taxon>Fungi incertae sedis</taxon>
        <taxon>Zoopagomycota</taxon>
        <taxon>Entomophthoromycotina</taxon>
        <taxon>Entomophthoromycetes</taxon>
        <taxon>Entomophthorales</taxon>
        <taxon>Entomophthoraceae</taxon>
        <taxon>Entomophthora</taxon>
    </lineage>
</organism>
<dbReference type="EMBL" id="QTSX02002080">
    <property type="protein sequence ID" value="KAJ9079060.1"/>
    <property type="molecule type" value="Genomic_DNA"/>
</dbReference>
<evidence type="ECO:0000313" key="1">
    <source>
        <dbReference type="EMBL" id="KAJ9079060.1"/>
    </source>
</evidence>
<keyword evidence="2" id="KW-1185">Reference proteome</keyword>
<name>A0ACC2TWC1_9FUNG</name>
<accession>A0ACC2TWC1</accession>
<sequence length="316" mass="36024">MESPESGPREEVPDLSHDLDILYNRLKLVIQTIQSPDETPDSVREDLKSDCKSPLQSETEELKDTSTLCNCKCKEIFSGNSIRFCNVCGDSILVVNQILKSKLDFEDEVEVLEELIKAEKDEKAKLLIYNQELEERLENLEMELDKRCDKMHSLTTDLNAINAKYIREIEKISEVQHSKALVEEELEELSRNLFEEANKMVADEARARNAAEQAKERLEDEVMHLKNQLFVQVNLNRELKKKLKHSTPSSTALSNFSDTEGSQTDDSEGETIDCPDLSEEDDILDEIQLEQFEAFAASCVNSSMNKILQLPFSSDV</sequence>
<proteinExistence type="predicted"/>
<comment type="caution">
    <text evidence="1">The sequence shown here is derived from an EMBL/GenBank/DDBJ whole genome shotgun (WGS) entry which is preliminary data.</text>
</comment>